<gene>
    <name evidence="1" type="ORF">NEQG_02012</name>
</gene>
<reference evidence="1" key="1">
    <citation type="submission" date="2011-01" db="EMBL/GenBank/DDBJ databases">
        <title>The Genome Sequence of Nematocida parisii strain ERTm3.</title>
        <authorList>
            <consortium name="The Broad Institute Genome Sequencing Platform"/>
            <consortium name="The Broad Institute Genome Sequencing Center for Infectious Disease"/>
            <person name="Cuomo C."/>
            <person name="Troemel E."/>
            <person name="Young S.K."/>
            <person name="Zeng Q."/>
            <person name="Gargeya S."/>
            <person name="Fitzgerald M."/>
            <person name="Haas B."/>
            <person name="Abouelleil A."/>
            <person name="Alvarado L."/>
            <person name="Arachchi H.M."/>
            <person name="Berlin A."/>
            <person name="Chapman S.B."/>
            <person name="Gearin G."/>
            <person name="Goldberg J."/>
            <person name="Griggs A."/>
            <person name="Gujja S."/>
            <person name="Hansen M."/>
            <person name="Heiman D."/>
            <person name="Howarth C."/>
            <person name="Larimer J."/>
            <person name="Lui A."/>
            <person name="MacDonald P.J.P."/>
            <person name="McCowen C."/>
            <person name="Montmayeur A."/>
            <person name="Murphy C."/>
            <person name="Neiman D."/>
            <person name="Pearson M."/>
            <person name="Priest M."/>
            <person name="Roberts A."/>
            <person name="Saif S."/>
            <person name="Shea T."/>
            <person name="Sisk P."/>
            <person name="Stolte C."/>
            <person name="Sykes S."/>
            <person name="Wortman J."/>
            <person name="Nusbaum C."/>
            <person name="Birren B."/>
        </authorList>
    </citation>
    <scope>NUCLEOTIDE SEQUENCE</scope>
    <source>
        <strain evidence="1">ERTm3</strain>
    </source>
</reference>
<keyword evidence="2" id="KW-1185">Reference proteome</keyword>
<proteinExistence type="predicted"/>
<sequence length="174" mass="19205">MMKEESTPMQLDGGIFNGNEDIPIEIQEEKNGIHIAITGKITKGVGVQYAPGNACVIKHMGPSIFDSLEIVAYDKKSIPMIRHILTSALDNEVHKLGIHLKFSMHLSVLSSQRYMEGAVHAVNMILDYINIPSRYEIEAAAGNAEEGRQAFKQTIIKNNSNEIIHSVWVGSFSA</sequence>
<dbReference type="OrthoDB" id="2188846at2759"/>
<name>I3EFE3_NEMP3</name>
<dbReference type="VEuPathDB" id="MicrosporidiaDB:NEQG_02012"/>
<protein>
    <submittedName>
        <fullName evidence="1">Uncharacterized protein</fullName>
    </submittedName>
</protein>
<dbReference type="OMA" id="VVIKNTH"/>
<evidence type="ECO:0000313" key="2">
    <source>
        <dbReference type="Proteomes" id="UP000002872"/>
    </source>
</evidence>
<accession>I3EFE3</accession>
<dbReference type="AlphaFoldDB" id="I3EFE3"/>
<dbReference type="InParanoid" id="I3EFE3"/>
<dbReference type="HOGENOM" id="CLU_1644170_0_0_1"/>
<dbReference type="EMBL" id="GL870880">
    <property type="protein sequence ID" value="EIJ87940.1"/>
    <property type="molecule type" value="Genomic_DNA"/>
</dbReference>
<organism evidence="1 2">
    <name type="scientific">Nematocida parisii (strain ERTm3)</name>
    <name type="common">Nematode killer fungus</name>
    <dbReference type="NCBI Taxonomy" id="935791"/>
    <lineage>
        <taxon>Eukaryota</taxon>
        <taxon>Fungi</taxon>
        <taxon>Fungi incertae sedis</taxon>
        <taxon>Microsporidia</taxon>
        <taxon>Nematocida</taxon>
    </lineage>
</organism>
<dbReference type="Proteomes" id="UP000002872">
    <property type="component" value="Unassembled WGS sequence"/>
</dbReference>
<evidence type="ECO:0000313" key="1">
    <source>
        <dbReference type="EMBL" id="EIJ87940.1"/>
    </source>
</evidence>